<reference evidence="1 2" key="1">
    <citation type="submission" date="2023-05" db="EMBL/GenBank/DDBJ databases">
        <title>Gordonibacter KGMB12511T sp. nov., isolated from faeces of healthy Korean.</title>
        <authorList>
            <person name="Kim H.S."/>
            <person name="Kim J.-S."/>
            <person name="Suh M.K."/>
            <person name="Eom M.K."/>
            <person name="Do H.E."/>
            <person name="Lee J.-S."/>
        </authorList>
    </citation>
    <scope>NUCLEOTIDE SEQUENCE [LARGE SCALE GENOMIC DNA]</scope>
    <source>
        <strain evidence="1 2">KGMB12511</strain>
    </source>
</reference>
<keyword evidence="1" id="KW-0255">Endonuclease</keyword>
<dbReference type="GO" id="GO:0004519">
    <property type="term" value="F:endonuclease activity"/>
    <property type="evidence" value="ECO:0007669"/>
    <property type="project" value="UniProtKB-KW"/>
</dbReference>
<sequence>MGTIRSTRTLLFTTSPRSPEKMIPEIRLLINNLEGHKWYETTQSNYYKLLIEEDFFHSTENESSNPAFSARDRVNRGPQMLGFINLRPEITLTQAGKKFLYSSRPEEALLRQMLKYQLPSPYQKASKALGDIFWCKPYLELLRLIRYFGSVTFDEIKIFGIQLTDYRSFDLIIEKIEKFRMEKAITKETYVQFSGKVFDSETRSIYRSELSNKNYSVRESCEFSEKKYLSTKKQNARDYTDALFRYFAMTGLTAVSQSGHSIGIAHDRIEDVDFILDSVDRDPVFVDDLEKYQNWLFDPTTPSLSTDNEETLQLKIKNIDENFCTSGMDISTLKNAYDSLRTLRKEQLLNNKILVIKDMKEYFDIVEVFDRIKRKEYYDNPLMFEWNTWRAMTMIDGGRINANLNFDDYGNPLSTAAGNKADIECDYGDFILNVEVTLQSGQKQYDNEGEPVARHIGKAKSKWNKEVFCLFVAPRVSDATIAHFYYLQNINIRHYGGKALIIPVSLSTFVKMIQDSYKASYKPEPFHIMKLINRIEALKDQVCDEIEWYEKVQIEVASWLRD</sequence>
<protein>
    <submittedName>
        <fullName evidence="1">AlwI family type II restriction endonuclease</fullName>
        <ecNumber evidence="1">3.1.21.-</ecNumber>
    </submittedName>
</protein>
<name>A0ABT7DQ61_9ACTN</name>
<dbReference type="InterPro" id="IPR018573">
    <property type="entry name" value="Restrct_endonuc_II_AlwI"/>
</dbReference>
<dbReference type="Pfam" id="PF09491">
    <property type="entry name" value="RE_AlwI"/>
    <property type="match status" value="1"/>
</dbReference>
<dbReference type="EC" id="3.1.21.-" evidence="1"/>
<keyword evidence="1" id="KW-0540">Nuclease</keyword>
<evidence type="ECO:0000313" key="1">
    <source>
        <dbReference type="EMBL" id="MDJ1651673.1"/>
    </source>
</evidence>
<evidence type="ECO:0000313" key="2">
    <source>
        <dbReference type="Proteomes" id="UP001232750"/>
    </source>
</evidence>
<dbReference type="RefSeq" id="WP_283833024.1">
    <property type="nucleotide sequence ID" value="NZ_JASJEU010000024.1"/>
</dbReference>
<proteinExistence type="predicted"/>
<keyword evidence="2" id="KW-1185">Reference proteome</keyword>
<dbReference type="Proteomes" id="UP001232750">
    <property type="component" value="Unassembled WGS sequence"/>
</dbReference>
<accession>A0ABT7DQ61</accession>
<dbReference type="GO" id="GO:0016787">
    <property type="term" value="F:hydrolase activity"/>
    <property type="evidence" value="ECO:0007669"/>
    <property type="project" value="UniProtKB-KW"/>
</dbReference>
<organism evidence="1 2">
    <name type="scientific">Gordonibacter faecis</name>
    <dbReference type="NCBI Taxonomy" id="3047475"/>
    <lineage>
        <taxon>Bacteria</taxon>
        <taxon>Bacillati</taxon>
        <taxon>Actinomycetota</taxon>
        <taxon>Coriobacteriia</taxon>
        <taxon>Eggerthellales</taxon>
        <taxon>Eggerthellaceae</taxon>
        <taxon>Gordonibacter</taxon>
    </lineage>
</organism>
<dbReference type="EMBL" id="JASJEU010000024">
    <property type="protein sequence ID" value="MDJ1651673.1"/>
    <property type="molecule type" value="Genomic_DNA"/>
</dbReference>
<dbReference type="CDD" id="cd22316">
    <property type="entry name" value="BspD6I-like"/>
    <property type="match status" value="1"/>
</dbReference>
<gene>
    <name evidence="1" type="ORF">QNJ86_12745</name>
</gene>
<comment type="caution">
    <text evidence="1">The sequence shown here is derived from an EMBL/GenBank/DDBJ whole genome shotgun (WGS) entry which is preliminary data.</text>
</comment>
<keyword evidence="1" id="KW-0378">Hydrolase</keyword>
<dbReference type="Gene3D" id="3.40.91.50">
    <property type="match status" value="1"/>
</dbReference>